<protein>
    <submittedName>
        <fullName evidence="1">Uncharacterized protein</fullName>
    </submittedName>
</protein>
<reference evidence="1 2" key="1">
    <citation type="submission" date="2021-03" db="EMBL/GenBank/DDBJ databases">
        <authorList>
            <person name="Grouzdev D.S."/>
        </authorList>
    </citation>
    <scope>NUCLEOTIDE SEQUENCE [LARGE SCALE GENOMIC DNA]</scope>
    <source>
        <strain evidence="1 2">M50-1</strain>
    </source>
</reference>
<proteinExistence type="predicted"/>
<dbReference type="Proteomes" id="UP001193081">
    <property type="component" value="Unassembled WGS sequence"/>
</dbReference>
<sequence>MTAQPQRTFTEMATGLYTYPDVTVVGEQPRFLDRLMPSLNNGSGMQ</sequence>
<organism evidence="1 2">
    <name type="scientific">Candidatus Chloroploca mongolica</name>
    <dbReference type="NCBI Taxonomy" id="2528176"/>
    <lineage>
        <taxon>Bacteria</taxon>
        <taxon>Bacillati</taxon>
        <taxon>Chloroflexota</taxon>
        <taxon>Chloroflexia</taxon>
        <taxon>Chloroflexales</taxon>
        <taxon>Chloroflexineae</taxon>
        <taxon>Oscillochloridaceae</taxon>
        <taxon>Candidatus Chloroploca</taxon>
    </lineage>
</organism>
<name>A0ABS4DE06_9CHLR</name>
<dbReference type="RefSeq" id="WP_167857470.1">
    <property type="nucleotide sequence ID" value="NZ_SIJK02000039.1"/>
</dbReference>
<accession>A0ABS4DE06</accession>
<dbReference type="EMBL" id="SIJK02000039">
    <property type="protein sequence ID" value="MBP1467674.1"/>
    <property type="molecule type" value="Genomic_DNA"/>
</dbReference>
<gene>
    <name evidence="1" type="ORF">EYB53_018310</name>
</gene>
<comment type="caution">
    <text evidence="1">The sequence shown here is derived from an EMBL/GenBank/DDBJ whole genome shotgun (WGS) entry which is preliminary data.</text>
</comment>
<evidence type="ECO:0000313" key="1">
    <source>
        <dbReference type="EMBL" id="MBP1467674.1"/>
    </source>
</evidence>
<keyword evidence="2" id="KW-1185">Reference proteome</keyword>
<evidence type="ECO:0000313" key="2">
    <source>
        <dbReference type="Proteomes" id="UP001193081"/>
    </source>
</evidence>